<reference evidence="2 3" key="1">
    <citation type="submission" date="2019-09" db="EMBL/GenBank/DDBJ databases">
        <title>Bird 10,000 Genomes (B10K) Project - Family phase.</title>
        <authorList>
            <person name="Zhang G."/>
        </authorList>
    </citation>
    <scope>NUCLEOTIDE SEQUENCE [LARGE SCALE GENOMIC DNA]</scope>
    <source>
        <strain evidence="2">B10K-CU-031-07</strain>
        <tissue evidence="2">Muscle</tissue>
    </source>
</reference>
<accession>A0A7K4J4S1</accession>
<feature type="non-terminal residue" evidence="2">
    <location>
        <position position="1"/>
    </location>
</feature>
<name>A0A7K4J4S1_GEOCA</name>
<gene>
    <name evidence="2" type="primary">Slc12a7_0</name>
    <name evidence="2" type="ORF">GEOCAL_R14298</name>
</gene>
<feature type="compositionally biased region" description="Low complexity" evidence="1">
    <location>
        <begin position="8"/>
        <end position="19"/>
    </location>
</feature>
<feature type="region of interest" description="Disordered" evidence="1">
    <location>
        <begin position="1"/>
        <end position="78"/>
    </location>
</feature>
<evidence type="ECO:0000313" key="3">
    <source>
        <dbReference type="Proteomes" id="UP000531151"/>
    </source>
</evidence>
<comment type="caution">
    <text evidence="2">The sequence shown here is derived from an EMBL/GenBank/DDBJ whole genome shotgun (WGS) entry which is preliminary data.</text>
</comment>
<sequence>TSLTLSWPPRGASEPSESSPEPPSPSSSRPPASSPSPSPSLEATPSLPDHAHEGRGQTGLGSRASERPQQSQPNGNLELKMVSIVRRGLMSRGGVLECRAHATTALPPQVGSLGTLRGVALPTLQAPLALVLVLRLPWVVGAGGLLQAGAIAVIMATCVSGAAVCRAGPGM</sequence>
<dbReference type="EMBL" id="VWPV01011929">
    <property type="protein sequence ID" value="NWH59957.1"/>
    <property type="molecule type" value="Genomic_DNA"/>
</dbReference>
<keyword evidence="3" id="KW-1185">Reference proteome</keyword>
<evidence type="ECO:0000256" key="1">
    <source>
        <dbReference type="SAM" id="MobiDB-lite"/>
    </source>
</evidence>
<proteinExistence type="predicted"/>
<dbReference type="AlphaFoldDB" id="A0A7K4J4S1"/>
<feature type="non-terminal residue" evidence="2">
    <location>
        <position position="171"/>
    </location>
</feature>
<evidence type="ECO:0000313" key="2">
    <source>
        <dbReference type="EMBL" id="NWH59957.1"/>
    </source>
</evidence>
<protein>
    <submittedName>
        <fullName evidence="2">S12A7 protein</fullName>
    </submittedName>
</protein>
<feature type="compositionally biased region" description="Low complexity" evidence="1">
    <location>
        <begin position="39"/>
        <end position="48"/>
    </location>
</feature>
<dbReference type="Proteomes" id="UP000531151">
    <property type="component" value="Unassembled WGS sequence"/>
</dbReference>
<organism evidence="2 3">
    <name type="scientific">Geococcyx californianus</name>
    <name type="common">Greater roadrunner</name>
    <name type="synonym">Saurothera californiana</name>
    <dbReference type="NCBI Taxonomy" id="8947"/>
    <lineage>
        <taxon>Eukaryota</taxon>
        <taxon>Metazoa</taxon>
        <taxon>Chordata</taxon>
        <taxon>Craniata</taxon>
        <taxon>Vertebrata</taxon>
        <taxon>Euteleostomi</taxon>
        <taxon>Archelosauria</taxon>
        <taxon>Archosauria</taxon>
        <taxon>Dinosauria</taxon>
        <taxon>Saurischia</taxon>
        <taxon>Theropoda</taxon>
        <taxon>Coelurosauria</taxon>
        <taxon>Aves</taxon>
        <taxon>Neognathae</taxon>
        <taxon>Neoaves</taxon>
        <taxon>Otidimorphae</taxon>
        <taxon>Cuculiformes</taxon>
        <taxon>Neomorphidae</taxon>
        <taxon>Geococcyx</taxon>
    </lineage>
</organism>